<dbReference type="OrthoDB" id="379420at2759"/>
<dbReference type="Proteomes" id="UP000195521">
    <property type="component" value="Unassembled WGS sequence"/>
</dbReference>
<evidence type="ECO:0000256" key="1">
    <source>
        <dbReference type="SAM" id="Coils"/>
    </source>
</evidence>
<evidence type="ECO:0000259" key="3">
    <source>
        <dbReference type="Pfam" id="PF12319"/>
    </source>
</evidence>
<feature type="domain" description="Tryptophan/threonine-rich plasmodium antigen C-terminal" evidence="3">
    <location>
        <begin position="61"/>
        <end position="277"/>
    </location>
</feature>
<evidence type="ECO:0000313" key="4">
    <source>
        <dbReference type="EMBL" id="GAW84029.1"/>
    </source>
</evidence>
<proteinExistence type="predicted"/>
<feature type="chain" id="PRO_5012463134" evidence="2">
    <location>
        <begin position="29"/>
        <end position="294"/>
    </location>
</feature>
<organism evidence="4 5">
    <name type="scientific">Plasmodium gonderi</name>
    <dbReference type="NCBI Taxonomy" id="77519"/>
    <lineage>
        <taxon>Eukaryota</taxon>
        <taxon>Sar</taxon>
        <taxon>Alveolata</taxon>
        <taxon>Apicomplexa</taxon>
        <taxon>Aconoidasida</taxon>
        <taxon>Haemosporida</taxon>
        <taxon>Plasmodiidae</taxon>
        <taxon>Plasmodium</taxon>
        <taxon>Plasmodium (Plasmodium)</taxon>
    </lineage>
</organism>
<keyword evidence="5" id="KW-1185">Reference proteome</keyword>
<evidence type="ECO:0000313" key="5">
    <source>
        <dbReference type="Proteomes" id="UP000195521"/>
    </source>
</evidence>
<sequence>MKGLYKILALTGSLFVLSSCFLSNGVSTSETKKRRTGRIPCTIADLDAEGVYSVSEWKKKKWTEFMALLENDFKEFNDYLEKEKNKWIKEIDNALEQWKKDTEKKWDEYDEATFNELLGHKAQDALNWSDKEWTNWISKNGRLAIKADWNKWIEECENSFKVGISDDWEKWSSFKKREYDITEWKFLEDIFWPHWKRHVKPEEPLYDIKINMMEKWQDRIKGEEEEWSNWIEDKKQKYIDVEWDKWTQWKKDNNMKFIDVMESIVKKWTDNKHWNVWHVKNIHVVKYIYTFLIN</sequence>
<dbReference type="PROSITE" id="PS51257">
    <property type="entry name" value="PROKAR_LIPOPROTEIN"/>
    <property type="match status" value="1"/>
</dbReference>
<dbReference type="InterPro" id="IPR022089">
    <property type="entry name" value="Plasmodium-antigen_C"/>
</dbReference>
<gene>
    <name evidence="4" type="ORF">PGO_000685</name>
</gene>
<reference evidence="5" key="1">
    <citation type="submission" date="2017-04" db="EMBL/GenBank/DDBJ databases">
        <title>Plasmodium gonderi genome.</title>
        <authorList>
            <person name="Arisue N."/>
            <person name="Honma H."/>
            <person name="Kawai S."/>
            <person name="Tougan T."/>
            <person name="Tanabe K."/>
            <person name="Horii T."/>
        </authorList>
    </citation>
    <scope>NUCLEOTIDE SEQUENCE [LARGE SCALE GENOMIC DNA]</scope>
    <source>
        <strain evidence="5">ATCC 30045</strain>
    </source>
</reference>
<name>A0A1Y1JNG7_PLAGO</name>
<feature type="coiled-coil region" evidence="1">
    <location>
        <begin position="66"/>
        <end position="97"/>
    </location>
</feature>
<evidence type="ECO:0000256" key="2">
    <source>
        <dbReference type="SAM" id="SignalP"/>
    </source>
</evidence>
<dbReference type="GeneID" id="39744837"/>
<keyword evidence="1" id="KW-0175">Coiled coil</keyword>
<dbReference type="AlphaFoldDB" id="A0A1Y1JNG7"/>
<feature type="signal peptide" evidence="2">
    <location>
        <begin position="1"/>
        <end position="28"/>
    </location>
</feature>
<keyword evidence="2" id="KW-0732">Signal</keyword>
<dbReference type="Pfam" id="PF12319">
    <property type="entry name" value="TryThrA_C"/>
    <property type="match status" value="1"/>
</dbReference>
<comment type="caution">
    <text evidence="4">The sequence shown here is derived from an EMBL/GenBank/DDBJ whole genome shotgun (WGS) entry which is preliminary data.</text>
</comment>
<accession>A0A1Y1JNG7</accession>
<dbReference type="RefSeq" id="XP_028546618.1">
    <property type="nucleotide sequence ID" value="XM_028690817.1"/>
</dbReference>
<dbReference type="EMBL" id="BDQF01000069">
    <property type="protein sequence ID" value="GAW84029.1"/>
    <property type="molecule type" value="Genomic_DNA"/>
</dbReference>
<protein>
    <submittedName>
        <fullName evidence="4">Variable surface protein</fullName>
    </submittedName>
</protein>
<dbReference type="OMA" id="KYIDVEW"/>